<name>A0A2N0QK99_9GLOM</name>
<proteinExistence type="predicted"/>
<evidence type="ECO:0000313" key="1">
    <source>
        <dbReference type="EMBL" id="PKC51488.1"/>
    </source>
</evidence>
<dbReference type="EMBL" id="LLXH01007553">
    <property type="protein sequence ID" value="PKC51488.1"/>
    <property type="molecule type" value="Genomic_DNA"/>
</dbReference>
<dbReference type="VEuPathDB" id="FungiDB:RhiirA1_483637"/>
<accession>A0A2N0QK99</accession>
<feature type="non-terminal residue" evidence="1">
    <location>
        <position position="51"/>
    </location>
</feature>
<dbReference type="Proteomes" id="UP000232688">
    <property type="component" value="Unassembled WGS sequence"/>
</dbReference>
<reference evidence="1 2" key="2">
    <citation type="submission" date="2017-10" db="EMBL/GenBank/DDBJ databases">
        <title>Genome analyses suggest a sexual origin of heterokaryosis in a supposedly ancient asexual fungus.</title>
        <authorList>
            <person name="Corradi N."/>
            <person name="Sedzielewska K."/>
            <person name="Noel J."/>
            <person name="Charron P."/>
            <person name="Farinelli L."/>
            <person name="Marton T."/>
            <person name="Kruger M."/>
            <person name="Pelin A."/>
            <person name="Brachmann A."/>
            <person name="Corradi N."/>
        </authorList>
    </citation>
    <scope>NUCLEOTIDE SEQUENCE [LARGE SCALE GENOMIC DNA]</scope>
    <source>
        <strain evidence="1 2">A1</strain>
    </source>
</reference>
<sequence>MIGWIVFFVPLSLFIILTTYIPRVSNGEVISNTFEWIPSLGINFSTYIDGL</sequence>
<gene>
    <name evidence="1" type="ORF">RhiirA1_483637</name>
</gene>
<comment type="caution">
    <text evidence="1">The sequence shown here is derived from an EMBL/GenBank/DDBJ whole genome shotgun (WGS) entry which is preliminary data.</text>
</comment>
<dbReference type="AlphaFoldDB" id="A0A2N0QK99"/>
<protein>
    <submittedName>
        <fullName evidence="1">Uncharacterized protein</fullName>
    </submittedName>
</protein>
<organism evidence="1 2">
    <name type="scientific">Rhizophagus irregularis</name>
    <dbReference type="NCBI Taxonomy" id="588596"/>
    <lineage>
        <taxon>Eukaryota</taxon>
        <taxon>Fungi</taxon>
        <taxon>Fungi incertae sedis</taxon>
        <taxon>Mucoromycota</taxon>
        <taxon>Glomeromycotina</taxon>
        <taxon>Glomeromycetes</taxon>
        <taxon>Glomerales</taxon>
        <taxon>Glomeraceae</taxon>
        <taxon>Rhizophagus</taxon>
    </lineage>
</organism>
<reference evidence="1 2" key="1">
    <citation type="submission" date="2017-10" db="EMBL/GenBank/DDBJ databases">
        <title>Extensive intraspecific genome diversity in a model arbuscular mycorrhizal fungus.</title>
        <authorList>
            <person name="Chen E.C.H."/>
            <person name="Morin E."/>
            <person name="Baudet D."/>
            <person name="Noel J."/>
            <person name="Ndikumana S."/>
            <person name="Charron P."/>
            <person name="St-Onge C."/>
            <person name="Giorgi J."/>
            <person name="Grigoriev I.V."/>
            <person name="Roux C."/>
            <person name="Martin F.M."/>
            <person name="Corradi N."/>
        </authorList>
    </citation>
    <scope>NUCLEOTIDE SEQUENCE [LARGE SCALE GENOMIC DNA]</scope>
    <source>
        <strain evidence="1 2">A1</strain>
    </source>
</reference>
<evidence type="ECO:0000313" key="2">
    <source>
        <dbReference type="Proteomes" id="UP000232688"/>
    </source>
</evidence>